<name>A0AAP0C0Q8_9ASPA</name>
<keyword evidence="1" id="KW-0479">Metal-binding</keyword>
<dbReference type="AlphaFoldDB" id="A0AAP0C0Q8"/>
<evidence type="ECO:0000256" key="5">
    <source>
        <dbReference type="SAM" id="MobiDB-lite"/>
    </source>
</evidence>
<dbReference type="InterPro" id="IPR011124">
    <property type="entry name" value="Znf_CW"/>
</dbReference>
<feature type="coiled-coil region" evidence="4">
    <location>
        <begin position="313"/>
        <end position="340"/>
    </location>
</feature>
<keyword evidence="3" id="KW-0862">Zinc</keyword>
<accession>A0AAP0C0Q8</accession>
<comment type="caution">
    <text evidence="7">The sequence shown here is derived from an EMBL/GenBank/DDBJ whole genome shotgun (WGS) entry which is preliminary data.</text>
</comment>
<feature type="compositionally biased region" description="Basic residues" evidence="5">
    <location>
        <begin position="222"/>
        <end position="232"/>
    </location>
</feature>
<feature type="compositionally biased region" description="Basic and acidic residues" evidence="5">
    <location>
        <begin position="25"/>
        <end position="36"/>
    </location>
</feature>
<dbReference type="Proteomes" id="UP001418222">
    <property type="component" value="Unassembled WGS sequence"/>
</dbReference>
<sequence length="550" mass="62086">MTTKKKNFHARDVTTEHKSKRPKSRKESSHNYSEELQREVPVETFNNWACCDICQKWRLLPNGMNPKVLPKEWECCMQYWLPNAMTSCITSEAETTNFMNLHHHASLPEGNSNHEGSAPSTCSDTLRGNPHLANGISTANSVGKKMEQIGDELLNNSMHELKGSFSSLNGTMKEHLEFHARKKFKHVDVIDTLMSGKSVFPVKKRKAREWHDTQNNQETAMRRHHLGKRRPSLGRNASSPSQVSHLISSVKVNGLECATGETYYNLADLDRLTEEFEDKNVAQHGSSEHKKVNELDRLCPMRKCQPSSAALMAMKEARELKHAADRMKNVEQELERATIYFQAALKFLQAASLSEPSSVENMKYEELNESLKIYIETAAFCEFCALEYDRSKEIAFSALAYKCAEVAYFKVAFLKSHFASKDHQELQETIHAFWPADSPSSSTSDLVNLNHPGALEKITCAKVVSSLQNSDSHAIASRHSLHRWLDYAQVSVSALEASRKSQNALAVASASLGKNGCDSIASLKETLNFGFHNVEELLRRIRASMEFFYH</sequence>
<proteinExistence type="predicted"/>
<keyword evidence="8" id="KW-1185">Reference proteome</keyword>
<evidence type="ECO:0000256" key="3">
    <source>
        <dbReference type="ARBA" id="ARBA00022833"/>
    </source>
</evidence>
<organism evidence="7 8">
    <name type="scientific">Platanthera zijinensis</name>
    <dbReference type="NCBI Taxonomy" id="2320716"/>
    <lineage>
        <taxon>Eukaryota</taxon>
        <taxon>Viridiplantae</taxon>
        <taxon>Streptophyta</taxon>
        <taxon>Embryophyta</taxon>
        <taxon>Tracheophyta</taxon>
        <taxon>Spermatophyta</taxon>
        <taxon>Magnoliopsida</taxon>
        <taxon>Liliopsida</taxon>
        <taxon>Asparagales</taxon>
        <taxon>Orchidaceae</taxon>
        <taxon>Orchidoideae</taxon>
        <taxon>Orchideae</taxon>
        <taxon>Orchidinae</taxon>
        <taxon>Platanthera</taxon>
    </lineage>
</organism>
<dbReference type="InterPro" id="IPR056406">
    <property type="entry name" value="THD_CWZF3/5/7"/>
</dbReference>
<dbReference type="PANTHER" id="PTHR46524:SF7">
    <property type="entry name" value="CW-TYPE ZINC FINGER"/>
    <property type="match status" value="1"/>
</dbReference>
<evidence type="ECO:0000256" key="2">
    <source>
        <dbReference type="ARBA" id="ARBA00022771"/>
    </source>
</evidence>
<dbReference type="InterPro" id="IPR055300">
    <property type="entry name" value="CWZF3/5/7"/>
</dbReference>
<feature type="region of interest" description="Disordered" evidence="5">
    <location>
        <begin position="205"/>
        <end position="243"/>
    </location>
</feature>
<dbReference type="Pfam" id="PF07496">
    <property type="entry name" value="zf-CW"/>
    <property type="match status" value="1"/>
</dbReference>
<reference evidence="7 8" key="1">
    <citation type="journal article" date="2022" name="Nat. Plants">
        <title>Genomes of leafy and leafless Platanthera orchids illuminate the evolution of mycoheterotrophy.</title>
        <authorList>
            <person name="Li M.H."/>
            <person name="Liu K.W."/>
            <person name="Li Z."/>
            <person name="Lu H.C."/>
            <person name="Ye Q.L."/>
            <person name="Zhang D."/>
            <person name="Wang J.Y."/>
            <person name="Li Y.F."/>
            <person name="Zhong Z.M."/>
            <person name="Liu X."/>
            <person name="Yu X."/>
            <person name="Liu D.K."/>
            <person name="Tu X.D."/>
            <person name="Liu B."/>
            <person name="Hao Y."/>
            <person name="Liao X.Y."/>
            <person name="Jiang Y.T."/>
            <person name="Sun W.H."/>
            <person name="Chen J."/>
            <person name="Chen Y.Q."/>
            <person name="Ai Y."/>
            <person name="Zhai J.W."/>
            <person name="Wu S.S."/>
            <person name="Zhou Z."/>
            <person name="Hsiao Y.Y."/>
            <person name="Wu W.L."/>
            <person name="Chen Y.Y."/>
            <person name="Lin Y.F."/>
            <person name="Hsu J.L."/>
            <person name="Li C.Y."/>
            <person name="Wang Z.W."/>
            <person name="Zhao X."/>
            <person name="Zhong W.Y."/>
            <person name="Ma X.K."/>
            <person name="Ma L."/>
            <person name="Huang J."/>
            <person name="Chen G.Z."/>
            <person name="Huang M.Z."/>
            <person name="Huang L."/>
            <person name="Peng D.H."/>
            <person name="Luo Y.B."/>
            <person name="Zou S.Q."/>
            <person name="Chen S.P."/>
            <person name="Lan S."/>
            <person name="Tsai W.C."/>
            <person name="Van de Peer Y."/>
            <person name="Liu Z.J."/>
        </authorList>
    </citation>
    <scope>NUCLEOTIDE SEQUENCE [LARGE SCALE GENOMIC DNA]</scope>
    <source>
        <strain evidence="7">Lor287</strain>
    </source>
</reference>
<dbReference type="Pfam" id="PF24756">
    <property type="entry name" value="THD_CWZF3-5-7"/>
    <property type="match status" value="1"/>
</dbReference>
<keyword evidence="4" id="KW-0175">Coiled coil</keyword>
<feature type="region of interest" description="Disordered" evidence="5">
    <location>
        <begin position="1"/>
        <end position="36"/>
    </location>
</feature>
<evidence type="ECO:0000259" key="6">
    <source>
        <dbReference type="PROSITE" id="PS51050"/>
    </source>
</evidence>
<feature type="domain" description="CW-type" evidence="6">
    <location>
        <begin position="42"/>
        <end position="96"/>
    </location>
</feature>
<evidence type="ECO:0000256" key="4">
    <source>
        <dbReference type="SAM" id="Coils"/>
    </source>
</evidence>
<evidence type="ECO:0000313" key="7">
    <source>
        <dbReference type="EMBL" id="KAK8954612.1"/>
    </source>
</evidence>
<gene>
    <name evidence="7" type="ORF">KSP39_PZI002718</name>
</gene>
<dbReference type="EMBL" id="JBBWWQ010000002">
    <property type="protein sequence ID" value="KAK8954612.1"/>
    <property type="molecule type" value="Genomic_DNA"/>
</dbReference>
<dbReference type="GO" id="GO:0008270">
    <property type="term" value="F:zinc ion binding"/>
    <property type="evidence" value="ECO:0007669"/>
    <property type="project" value="UniProtKB-KW"/>
</dbReference>
<dbReference type="PROSITE" id="PS51050">
    <property type="entry name" value="ZF_CW"/>
    <property type="match status" value="1"/>
</dbReference>
<dbReference type="PANTHER" id="PTHR46524">
    <property type="entry name" value="CW-TYPE ZINC FINGER"/>
    <property type="match status" value="1"/>
</dbReference>
<keyword evidence="2" id="KW-0863">Zinc-finger</keyword>
<evidence type="ECO:0000256" key="1">
    <source>
        <dbReference type="ARBA" id="ARBA00022723"/>
    </source>
</evidence>
<evidence type="ECO:0000313" key="8">
    <source>
        <dbReference type="Proteomes" id="UP001418222"/>
    </source>
</evidence>
<dbReference type="Gene3D" id="3.30.40.100">
    <property type="match status" value="1"/>
</dbReference>
<protein>
    <recommendedName>
        <fullName evidence="6">CW-type domain-containing protein</fullName>
    </recommendedName>
</protein>